<dbReference type="EMBL" id="CAJVPZ010079797">
    <property type="protein sequence ID" value="CAG8807246.1"/>
    <property type="molecule type" value="Genomic_DNA"/>
</dbReference>
<feature type="non-terminal residue" evidence="2">
    <location>
        <position position="1"/>
    </location>
</feature>
<accession>A0A9N9PDT4</accession>
<name>A0A9N9PDT4_9GLOM</name>
<feature type="non-terminal residue" evidence="2">
    <location>
        <position position="116"/>
    </location>
</feature>
<gene>
    <name evidence="2" type="ORF">RFULGI_LOCUS18362</name>
</gene>
<comment type="caution">
    <text evidence="2">The sequence shown here is derived from an EMBL/GenBank/DDBJ whole genome shotgun (WGS) entry which is preliminary data.</text>
</comment>
<feature type="coiled-coil region" evidence="1">
    <location>
        <begin position="22"/>
        <end position="49"/>
    </location>
</feature>
<protein>
    <submittedName>
        <fullName evidence="2">18611_t:CDS:1</fullName>
    </submittedName>
</protein>
<keyword evidence="1" id="KW-0175">Coiled coil</keyword>
<dbReference type="Proteomes" id="UP000789396">
    <property type="component" value="Unassembled WGS sequence"/>
</dbReference>
<organism evidence="2 3">
    <name type="scientific">Racocetra fulgida</name>
    <dbReference type="NCBI Taxonomy" id="60492"/>
    <lineage>
        <taxon>Eukaryota</taxon>
        <taxon>Fungi</taxon>
        <taxon>Fungi incertae sedis</taxon>
        <taxon>Mucoromycota</taxon>
        <taxon>Glomeromycotina</taxon>
        <taxon>Glomeromycetes</taxon>
        <taxon>Diversisporales</taxon>
        <taxon>Gigasporaceae</taxon>
        <taxon>Racocetra</taxon>
    </lineage>
</organism>
<keyword evidence="3" id="KW-1185">Reference proteome</keyword>
<dbReference type="AlphaFoldDB" id="A0A9N9PDT4"/>
<evidence type="ECO:0000313" key="2">
    <source>
        <dbReference type="EMBL" id="CAG8807246.1"/>
    </source>
</evidence>
<evidence type="ECO:0000313" key="3">
    <source>
        <dbReference type="Proteomes" id="UP000789396"/>
    </source>
</evidence>
<reference evidence="2" key="1">
    <citation type="submission" date="2021-06" db="EMBL/GenBank/DDBJ databases">
        <authorList>
            <person name="Kallberg Y."/>
            <person name="Tangrot J."/>
            <person name="Rosling A."/>
        </authorList>
    </citation>
    <scope>NUCLEOTIDE SEQUENCE</scope>
    <source>
        <strain evidence="2">IN212</strain>
    </source>
</reference>
<proteinExistence type="predicted"/>
<sequence>IFRAQRRNGQNALYEALDVARRANERRRIRSLEQEIKELKDIIEEKQSKIVKNVANSWQLEEKHRWLLVARNRLKAWLENAEEELRIERTRRIDLEQRRRVELERAVEEMYVDAEE</sequence>
<evidence type="ECO:0000256" key="1">
    <source>
        <dbReference type="SAM" id="Coils"/>
    </source>
</evidence>